<accession>A0ABQ5BDF6</accession>
<sequence>MCLVSNINKKTKTRLKPDKTEHEIGKAWKIEAEGNHATQGNDQAAIEKLVADRVAKVVATDRAARGDASGAGGPAGALAARQCSFASYMKCNPTSFHRNERDVELWPGLVLVEFSEKKKVEAYIRRLSHNIKGETTSSKPANLNEAVRMAHTLMEQKIQARAERVAEGNKKR</sequence>
<name>A0ABQ5BDF6_9ASTR</name>
<organism evidence="1 2">
    <name type="scientific">Tanacetum coccineum</name>
    <dbReference type="NCBI Taxonomy" id="301880"/>
    <lineage>
        <taxon>Eukaryota</taxon>
        <taxon>Viridiplantae</taxon>
        <taxon>Streptophyta</taxon>
        <taxon>Embryophyta</taxon>
        <taxon>Tracheophyta</taxon>
        <taxon>Spermatophyta</taxon>
        <taxon>Magnoliopsida</taxon>
        <taxon>eudicotyledons</taxon>
        <taxon>Gunneridae</taxon>
        <taxon>Pentapetalae</taxon>
        <taxon>asterids</taxon>
        <taxon>campanulids</taxon>
        <taxon>Asterales</taxon>
        <taxon>Asteraceae</taxon>
        <taxon>Asteroideae</taxon>
        <taxon>Anthemideae</taxon>
        <taxon>Anthemidinae</taxon>
        <taxon>Tanacetum</taxon>
    </lineage>
</organism>
<dbReference type="Proteomes" id="UP001151760">
    <property type="component" value="Unassembled WGS sequence"/>
</dbReference>
<reference evidence="1" key="2">
    <citation type="submission" date="2022-01" db="EMBL/GenBank/DDBJ databases">
        <authorList>
            <person name="Yamashiro T."/>
            <person name="Shiraishi A."/>
            <person name="Satake H."/>
            <person name="Nakayama K."/>
        </authorList>
    </citation>
    <scope>NUCLEOTIDE SEQUENCE</scope>
</reference>
<evidence type="ECO:0000313" key="1">
    <source>
        <dbReference type="EMBL" id="GJT11489.1"/>
    </source>
</evidence>
<evidence type="ECO:0000313" key="2">
    <source>
        <dbReference type="Proteomes" id="UP001151760"/>
    </source>
</evidence>
<keyword evidence="2" id="KW-1185">Reference proteome</keyword>
<reference evidence="1" key="1">
    <citation type="journal article" date="2022" name="Int. J. Mol. Sci.">
        <title>Draft Genome of Tanacetum Coccineum: Genomic Comparison of Closely Related Tanacetum-Family Plants.</title>
        <authorList>
            <person name="Yamashiro T."/>
            <person name="Shiraishi A."/>
            <person name="Nakayama K."/>
            <person name="Satake H."/>
        </authorList>
    </citation>
    <scope>NUCLEOTIDE SEQUENCE</scope>
</reference>
<gene>
    <name evidence="1" type="ORF">Tco_0858531</name>
</gene>
<proteinExistence type="predicted"/>
<comment type="caution">
    <text evidence="1">The sequence shown here is derived from an EMBL/GenBank/DDBJ whole genome shotgun (WGS) entry which is preliminary data.</text>
</comment>
<dbReference type="EMBL" id="BQNB010013071">
    <property type="protein sequence ID" value="GJT11489.1"/>
    <property type="molecule type" value="Genomic_DNA"/>
</dbReference>
<protein>
    <submittedName>
        <fullName evidence="1">Uncharacterized protein</fullName>
    </submittedName>
</protein>